<dbReference type="AlphaFoldDB" id="A0A438FH23"/>
<dbReference type="EMBL" id="QGNW01000898">
    <property type="protein sequence ID" value="RVW59285.1"/>
    <property type="molecule type" value="Genomic_DNA"/>
</dbReference>
<sequence length="70" mass="7773">MSQSHSGFVSAAPSLNVLQKTNLEVTALKATCLAQSYNHQNSWNLKIEMDIMSGLLILNLNNGTEKINYY</sequence>
<name>A0A438FH23_VITVI</name>
<reference evidence="1 2" key="1">
    <citation type="journal article" date="2018" name="PLoS Genet.">
        <title>Population sequencing reveals clonal diversity and ancestral inbreeding in the grapevine cultivar Chardonnay.</title>
        <authorList>
            <person name="Roach M.J."/>
            <person name="Johnson D.L."/>
            <person name="Bohlmann J."/>
            <person name="van Vuuren H.J."/>
            <person name="Jones S.J."/>
            <person name="Pretorius I.S."/>
            <person name="Schmidt S.A."/>
            <person name="Borneman A.R."/>
        </authorList>
    </citation>
    <scope>NUCLEOTIDE SEQUENCE [LARGE SCALE GENOMIC DNA]</scope>
    <source>
        <strain evidence="2">cv. Chardonnay</strain>
        <tissue evidence="1">Leaf</tissue>
    </source>
</reference>
<accession>A0A438FH23</accession>
<organism evidence="1 2">
    <name type="scientific">Vitis vinifera</name>
    <name type="common">Grape</name>
    <dbReference type="NCBI Taxonomy" id="29760"/>
    <lineage>
        <taxon>Eukaryota</taxon>
        <taxon>Viridiplantae</taxon>
        <taxon>Streptophyta</taxon>
        <taxon>Embryophyta</taxon>
        <taxon>Tracheophyta</taxon>
        <taxon>Spermatophyta</taxon>
        <taxon>Magnoliopsida</taxon>
        <taxon>eudicotyledons</taxon>
        <taxon>Gunneridae</taxon>
        <taxon>Pentapetalae</taxon>
        <taxon>rosids</taxon>
        <taxon>Vitales</taxon>
        <taxon>Vitaceae</taxon>
        <taxon>Viteae</taxon>
        <taxon>Vitis</taxon>
    </lineage>
</organism>
<evidence type="ECO:0000313" key="2">
    <source>
        <dbReference type="Proteomes" id="UP000288805"/>
    </source>
</evidence>
<proteinExistence type="predicted"/>
<protein>
    <submittedName>
        <fullName evidence="1">Uncharacterized protein</fullName>
    </submittedName>
</protein>
<evidence type="ECO:0000313" key="1">
    <source>
        <dbReference type="EMBL" id="RVW59285.1"/>
    </source>
</evidence>
<gene>
    <name evidence="1" type="ORF">CK203_113066</name>
</gene>
<comment type="caution">
    <text evidence="1">The sequence shown here is derived from an EMBL/GenBank/DDBJ whole genome shotgun (WGS) entry which is preliminary data.</text>
</comment>
<dbReference type="Proteomes" id="UP000288805">
    <property type="component" value="Unassembled WGS sequence"/>
</dbReference>